<proteinExistence type="predicted"/>
<sequence>MGREVVMLVGWMDAHDFAIIEAIRCIVRMDSSLAVASSLLLFSTWRCTFFYNLTDCQRLHQNFVQKALLEDE</sequence>
<evidence type="ECO:0000313" key="1">
    <source>
        <dbReference type="EnsemblPlants" id="MELO3C029282.2.1"/>
    </source>
</evidence>
<organism evidence="1">
    <name type="scientific">Cucumis melo</name>
    <name type="common">Muskmelon</name>
    <dbReference type="NCBI Taxonomy" id="3656"/>
    <lineage>
        <taxon>Eukaryota</taxon>
        <taxon>Viridiplantae</taxon>
        <taxon>Streptophyta</taxon>
        <taxon>Embryophyta</taxon>
        <taxon>Tracheophyta</taxon>
        <taxon>Spermatophyta</taxon>
        <taxon>Magnoliopsida</taxon>
        <taxon>eudicotyledons</taxon>
        <taxon>Gunneridae</taxon>
        <taxon>Pentapetalae</taxon>
        <taxon>rosids</taxon>
        <taxon>fabids</taxon>
        <taxon>Cucurbitales</taxon>
        <taxon>Cucurbitaceae</taxon>
        <taxon>Benincaseae</taxon>
        <taxon>Cucumis</taxon>
    </lineage>
</organism>
<dbReference type="EnsemblPlants" id="MELO3C029282.2.1">
    <property type="protein sequence ID" value="MELO3C029282.2.1"/>
    <property type="gene ID" value="MELO3C029282.2"/>
</dbReference>
<name>A0A9I9E677_CUCME</name>
<accession>A0A9I9E677</accession>
<reference evidence="1" key="1">
    <citation type="submission" date="2023-03" db="UniProtKB">
        <authorList>
            <consortium name="EnsemblPlants"/>
        </authorList>
    </citation>
    <scope>IDENTIFICATION</scope>
</reference>
<dbReference type="AlphaFoldDB" id="A0A9I9E677"/>
<dbReference type="Gramene" id="MELO3C029282.2.1">
    <property type="protein sequence ID" value="MELO3C029282.2.1"/>
    <property type="gene ID" value="MELO3C029282.2"/>
</dbReference>
<protein>
    <submittedName>
        <fullName evidence="1">Uncharacterized protein</fullName>
    </submittedName>
</protein>